<evidence type="ECO:0000256" key="2">
    <source>
        <dbReference type="ARBA" id="ARBA00006275"/>
    </source>
</evidence>
<evidence type="ECO:0000256" key="3">
    <source>
        <dbReference type="ARBA" id="ARBA00022729"/>
    </source>
</evidence>
<reference evidence="9 10" key="1">
    <citation type="submission" date="2022-06" db="EMBL/GenBank/DDBJ databases">
        <title>A taxonomic note on the genus Prevotella: Description of four novel genera and emended description of the genera Hallella and Xylanibacter.</title>
        <authorList>
            <person name="Hitch T.C.A."/>
        </authorList>
    </citation>
    <scope>NUCLEOTIDE SEQUENCE [LARGE SCALE GENOMIC DNA]</scope>
    <source>
        <strain evidence="9 10">DSM 100619</strain>
    </source>
</reference>
<dbReference type="InterPro" id="IPR011990">
    <property type="entry name" value="TPR-like_helical_dom_sf"/>
</dbReference>
<evidence type="ECO:0000256" key="4">
    <source>
        <dbReference type="ARBA" id="ARBA00023136"/>
    </source>
</evidence>
<proteinExistence type="inferred from homology"/>
<comment type="similarity">
    <text evidence="2">Belongs to the SusD family.</text>
</comment>
<dbReference type="Pfam" id="PF07980">
    <property type="entry name" value="SusD_RagB"/>
    <property type="match status" value="1"/>
</dbReference>
<comment type="caution">
    <text evidence="9">The sequence shown here is derived from an EMBL/GenBank/DDBJ whole genome shotgun (WGS) entry which is preliminary data.</text>
</comment>
<sequence length="559" mass="63761">MKIRLNKIMLYSVIGVCSLMVASCTDLDEKLYDTISSEQHDFSDTELEHTIAPVYSSLRTVYWGWFGMSDIMDMSSDVWGVPSRIGIGWGDLYVPMHKHQFNSEMGFFSTNWDNNYSGVNACNKILANSAIANNKDIVAQVRAYRALYYYNLFDLFRNIPLDTTYVHPTGWVPSQESPDSTFDWIEKELKEVADECPSKVEMGKINKYAAHMLLAKLYLNHNAWFKDDTDKSWYQRSLDEINKVITGPFSLSPNYSDNFKEDISISPEIIFGIPYEMKYASGNYMANLWIHNAGRARWNFSGWATGGGIVFPQFLDIYEDGDTRYDNTWTEGQQYAADGSQILVDGEPLVYTRELHSIDNPGCYPFESDRLIKYEIKSGDYGTSYDDVPYFRLADAYLIKAECLLRLGQNEDEAADLVSKVRARDFKSDPSKAIVTAAYLKGGSKYDYGHRENQGQQGEADKWIITHEGGDDIEFGGLLDEYAREFVCEAHRRDELIRFNIKGTNMDVYCGKSWFCKDAESDRHSDIFPIPKEAMDGNPKLKQNPGYGTTTTISAKMIK</sequence>
<accession>A0ABT1BZA4</accession>
<feature type="domain" description="RagB/SusD" evidence="7">
    <location>
        <begin position="283"/>
        <end position="547"/>
    </location>
</feature>
<keyword evidence="3 6" id="KW-0732">Signal</keyword>
<gene>
    <name evidence="9" type="ORF">NG821_10765</name>
</gene>
<evidence type="ECO:0000256" key="5">
    <source>
        <dbReference type="ARBA" id="ARBA00023237"/>
    </source>
</evidence>
<evidence type="ECO:0000313" key="9">
    <source>
        <dbReference type="EMBL" id="MCO6026314.1"/>
    </source>
</evidence>
<comment type="subcellular location">
    <subcellularLocation>
        <location evidence="1">Cell outer membrane</location>
    </subcellularLocation>
</comment>
<evidence type="ECO:0000256" key="1">
    <source>
        <dbReference type="ARBA" id="ARBA00004442"/>
    </source>
</evidence>
<dbReference type="Gene3D" id="1.25.40.390">
    <property type="match status" value="1"/>
</dbReference>
<dbReference type="Proteomes" id="UP001204015">
    <property type="component" value="Unassembled WGS sequence"/>
</dbReference>
<dbReference type="PROSITE" id="PS51257">
    <property type="entry name" value="PROKAR_LIPOPROTEIN"/>
    <property type="match status" value="1"/>
</dbReference>
<dbReference type="EMBL" id="JAMXLY010000048">
    <property type="protein sequence ID" value="MCO6026314.1"/>
    <property type="molecule type" value="Genomic_DNA"/>
</dbReference>
<dbReference type="InterPro" id="IPR012944">
    <property type="entry name" value="SusD_RagB_dom"/>
</dbReference>
<dbReference type="RefSeq" id="WP_252761668.1">
    <property type="nucleotide sequence ID" value="NZ_JAMXLY010000048.1"/>
</dbReference>
<keyword evidence="4" id="KW-0472">Membrane</keyword>
<dbReference type="InterPro" id="IPR033985">
    <property type="entry name" value="SusD-like_N"/>
</dbReference>
<dbReference type="Pfam" id="PF14322">
    <property type="entry name" value="SusD-like_3"/>
    <property type="match status" value="1"/>
</dbReference>
<evidence type="ECO:0000259" key="8">
    <source>
        <dbReference type="Pfam" id="PF14322"/>
    </source>
</evidence>
<evidence type="ECO:0000256" key="6">
    <source>
        <dbReference type="SAM" id="SignalP"/>
    </source>
</evidence>
<organism evidence="9 10">
    <name type="scientific">Segatella cerevisiae</name>
    <dbReference type="NCBI Taxonomy" id="2053716"/>
    <lineage>
        <taxon>Bacteria</taxon>
        <taxon>Pseudomonadati</taxon>
        <taxon>Bacteroidota</taxon>
        <taxon>Bacteroidia</taxon>
        <taxon>Bacteroidales</taxon>
        <taxon>Prevotellaceae</taxon>
        <taxon>Segatella</taxon>
    </lineage>
</organism>
<keyword evidence="5" id="KW-0998">Cell outer membrane</keyword>
<feature type="domain" description="SusD-like N-terminal" evidence="8">
    <location>
        <begin position="92"/>
        <end position="219"/>
    </location>
</feature>
<feature type="signal peptide" evidence="6">
    <location>
        <begin position="1"/>
        <end position="22"/>
    </location>
</feature>
<protein>
    <submittedName>
        <fullName evidence="9">RagB/SusD family nutrient uptake outer membrane protein</fullName>
    </submittedName>
</protein>
<name>A0ABT1BZA4_9BACT</name>
<keyword evidence="10" id="KW-1185">Reference proteome</keyword>
<feature type="chain" id="PRO_5046310872" evidence="6">
    <location>
        <begin position="23"/>
        <end position="559"/>
    </location>
</feature>
<dbReference type="SUPFAM" id="SSF48452">
    <property type="entry name" value="TPR-like"/>
    <property type="match status" value="1"/>
</dbReference>
<evidence type="ECO:0000313" key="10">
    <source>
        <dbReference type="Proteomes" id="UP001204015"/>
    </source>
</evidence>
<evidence type="ECO:0000259" key="7">
    <source>
        <dbReference type="Pfam" id="PF07980"/>
    </source>
</evidence>